<dbReference type="EMBL" id="CAIIXF020000003">
    <property type="protein sequence ID" value="CAH1778588.1"/>
    <property type="molecule type" value="Genomic_DNA"/>
</dbReference>
<evidence type="ECO:0000313" key="3">
    <source>
        <dbReference type="Proteomes" id="UP000749559"/>
    </source>
</evidence>
<protein>
    <submittedName>
        <fullName evidence="2">Uncharacterized protein</fullName>
    </submittedName>
</protein>
<evidence type="ECO:0000256" key="1">
    <source>
        <dbReference type="ARBA" id="ARBA00001954"/>
    </source>
</evidence>
<dbReference type="InterPro" id="IPR032857">
    <property type="entry name" value="ALKBH4"/>
</dbReference>
<dbReference type="PANTHER" id="PTHR12463">
    <property type="entry name" value="OXYGENASE-RELATED"/>
    <property type="match status" value="1"/>
</dbReference>
<reference evidence="2" key="1">
    <citation type="submission" date="2022-03" db="EMBL/GenBank/DDBJ databases">
        <authorList>
            <person name="Martin C."/>
        </authorList>
    </citation>
    <scope>NUCLEOTIDE SEQUENCE</scope>
</reference>
<keyword evidence="3" id="KW-1185">Reference proteome</keyword>
<gene>
    <name evidence="2" type="ORF">OFUS_LOCUS5487</name>
</gene>
<comment type="cofactor">
    <cofactor evidence="1">
        <name>Fe(2+)</name>
        <dbReference type="ChEBI" id="CHEBI:29033"/>
    </cofactor>
</comment>
<dbReference type="GO" id="GO:0070988">
    <property type="term" value="P:demethylation"/>
    <property type="evidence" value="ECO:0007669"/>
    <property type="project" value="InterPro"/>
</dbReference>
<evidence type="ECO:0000313" key="2">
    <source>
        <dbReference type="EMBL" id="CAH1778588.1"/>
    </source>
</evidence>
<dbReference type="SUPFAM" id="SSF51197">
    <property type="entry name" value="Clavaminate synthase-like"/>
    <property type="match status" value="1"/>
</dbReference>
<organism evidence="2 3">
    <name type="scientific">Owenia fusiformis</name>
    <name type="common">Polychaete worm</name>
    <dbReference type="NCBI Taxonomy" id="6347"/>
    <lineage>
        <taxon>Eukaryota</taxon>
        <taxon>Metazoa</taxon>
        <taxon>Spiralia</taxon>
        <taxon>Lophotrochozoa</taxon>
        <taxon>Annelida</taxon>
        <taxon>Polychaeta</taxon>
        <taxon>Sedentaria</taxon>
        <taxon>Canalipalpata</taxon>
        <taxon>Sabellida</taxon>
        <taxon>Oweniida</taxon>
        <taxon>Oweniidae</taxon>
        <taxon>Owenia</taxon>
    </lineage>
</organism>
<sequence length="285" mass="32837">MIEIMMSDQESKSTKQCACKGIRTCLVCEPTTIEQKLPNRRVRKETYLYCQKCEKAWLQEEGSTNDHSNHSGQSIQFPGVYVKTDFLTEIEEKTLVSEVEKQPWVESQSGRRKQDYGPKVNFKKKKIKTASFTGLPEFSESIIDKLTNLPLLKNFKVVEQCNLEYDPKHGAAIDPHFDDFWLWGEHLVTLNLLSDTFYTMSDPQNEDYIVKIYLPPRSLVVLYGPARFKWKHAIERGDINARRLAITLRELTPEFLEDGPKEEQGRELLKIAYGFKGLPVGVAVI</sequence>
<dbReference type="GO" id="GO:0016491">
    <property type="term" value="F:oxidoreductase activity"/>
    <property type="evidence" value="ECO:0007669"/>
    <property type="project" value="TreeGrafter"/>
</dbReference>
<dbReference type="Gene3D" id="2.60.120.590">
    <property type="entry name" value="Alpha-ketoglutarate-dependent dioxygenase AlkB-like"/>
    <property type="match status" value="1"/>
</dbReference>
<dbReference type="GO" id="GO:0032451">
    <property type="term" value="F:demethylase activity"/>
    <property type="evidence" value="ECO:0007669"/>
    <property type="project" value="TreeGrafter"/>
</dbReference>
<name>A0A8J1UT91_OWEFU</name>
<dbReference type="AlphaFoldDB" id="A0A8J1UT91"/>
<dbReference type="Proteomes" id="UP000749559">
    <property type="component" value="Unassembled WGS sequence"/>
</dbReference>
<proteinExistence type="predicted"/>
<comment type="caution">
    <text evidence="2">The sequence shown here is derived from an EMBL/GenBank/DDBJ whole genome shotgun (WGS) entry which is preliminary data.</text>
</comment>
<dbReference type="PANTHER" id="PTHR12463:SF0">
    <property type="entry name" value="ALPHA-KETOGLUTARATE-DEPENDENT DIOXYGENASE ALKB HOMOLOG 4"/>
    <property type="match status" value="1"/>
</dbReference>
<dbReference type="FunFam" id="2.60.120.590:FF:000019">
    <property type="entry name" value="DNA N6-methyl adenine demethylase"/>
    <property type="match status" value="1"/>
</dbReference>
<accession>A0A8J1UT91</accession>
<dbReference type="InterPro" id="IPR037151">
    <property type="entry name" value="AlkB-like_sf"/>
</dbReference>
<dbReference type="OrthoDB" id="442860at2759"/>